<name>A0A8A4ZLK5_9MICO</name>
<accession>A0A8A4ZLK5</accession>
<dbReference type="GO" id="GO:0016226">
    <property type="term" value="P:iron-sulfur cluster assembly"/>
    <property type="evidence" value="ECO:0007669"/>
    <property type="project" value="InterPro"/>
</dbReference>
<dbReference type="EMBL" id="CP071868">
    <property type="protein sequence ID" value="QTE31387.1"/>
    <property type="molecule type" value="Genomic_DNA"/>
</dbReference>
<dbReference type="AlphaFoldDB" id="A0A8A4ZLK5"/>
<dbReference type="InterPro" id="IPR002871">
    <property type="entry name" value="NIF_FeS_clus_asmbl_NifU_N"/>
</dbReference>
<sequence>MEQLYQQVILDHARDPHGRGLDDAALDGATLDGATIAGRLRGESHQVNPTCGDEVTLRVDIDTSAEGGAPVLRAVHWDGQGCSISQASVSVLTDLVTGVELTEVDEIAETFRLLMHSRGAGLDPEQEDALGDATAFTGVAKYPARIKCALLGWAALHDAVIRSGVGQPAPAPVPDPAPSPQSAKELT</sequence>
<protein>
    <submittedName>
        <fullName evidence="3">SUF system NifU family Fe-S cluster assembly protein</fullName>
    </submittedName>
</protein>
<dbReference type="SUPFAM" id="SSF82649">
    <property type="entry name" value="SufE/NifU"/>
    <property type="match status" value="1"/>
</dbReference>
<reference evidence="3" key="1">
    <citation type="submission" date="2021-03" db="EMBL/GenBank/DDBJ databases">
        <title>Pengzhenrongella sicca gen. nov., sp. nov., a new member of suborder Micrococcineae isolated from High-Arctic tundra soil.</title>
        <authorList>
            <person name="Peng F."/>
        </authorList>
    </citation>
    <scope>NUCLEOTIDE SEQUENCE</scope>
    <source>
        <strain evidence="3">LRZ-2</strain>
    </source>
</reference>
<gene>
    <name evidence="3" type="ORF">J4E96_07210</name>
</gene>
<dbReference type="GO" id="GO:0051536">
    <property type="term" value="F:iron-sulfur cluster binding"/>
    <property type="evidence" value="ECO:0007669"/>
    <property type="project" value="InterPro"/>
</dbReference>
<feature type="compositionally biased region" description="Pro residues" evidence="1">
    <location>
        <begin position="169"/>
        <end position="179"/>
    </location>
</feature>
<feature type="region of interest" description="Disordered" evidence="1">
    <location>
        <begin position="167"/>
        <end position="187"/>
    </location>
</feature>
<feature type="domain" description="NIF system FeS cluster assembly NifU N-terminal" evidence="2">
    <location>
        <begin position="5"/>
        <end position="148"/>
    </location>
</feature>
<organism evidence="3 4">
    <name type="scientific">Pengzhenrongella sicca</name>
    <dbReference type="NCBI Taxonomy" id="2819238"/>
    <lineage>
        <taxon>Bacteria</taxon>
        <taxon>Bacillati</taxon>
        <taxon>Actinomycetota</taxon>
        <taxon>Actinomycetes</taxon>
        <taxon>Micrococcales</taxon>
        <taxon>Pengzhenrongella</taxon>
    </lineage>
</organism>
<dbReference type="KEGG" id="psic:J4E96_07210"/>
<dbReference type="NCBIfam" id="TIGR01994">
    <property type="entry name" value="SUF_scaf_2"/>
    <property type="match status" value="1"/>
</dbReference>
<dbReference type="CDD" id="cd06664">
    <property type="entry name" value="IscU_like"/>
    <property type="match status" value="1"/>
</dbReference>
<dbReference type="Pfam" id="PF01592">
    <property type="entry name" value="NifU_N"/>
    <property type="match status" value="1"/>
</dbReference>
<dbReference type="PANTHER" id="PTHR10093">
    <property type="entry name" value="IRON-SULFUR CLUSTER ASSEMBLY ENZYME NIFU HOMOLOG"/>
    <property type="match status" value="1"/>
</dbReference>
<dbReference type="GO" id="GO:0005506">
    <property type="term" value="F:iron ion binding"/>
    <property type="evidence" value="ECO:0007669"/>
    <property type="project" value="InterPro"/>
</dbReference>
<evidence type="ECO:0000313" key="3">
    <source>
        <dbReference type="EMBL" id="QTE31387.1"/>
    </source>
</evidence>
<evidence type="ECO:0000259" key="2">
    <source>
        <dbReference type="Pfam" id="PF01592"/>
    </source>
</evidence>
<keyword evidence="4" id="KW-1185">Reference proteome</keyword>
<evidence type="ECO:0000313" key="4">
    <source>
        <dbReference type="Proteomes" id="UP000663937"/>
    </source>
</evidence>
<evidence type="ECO:0000256" key="1">
    <source>
        <dbReference type="SAM" id="MobiDB-lite"/>
    </source>
</evidence>
<proteinExistence type="predicted"/>
<dbReference type="Gene3D" id="3.90.1010.10">
    <property type="match status" value="1"/>
</dbReference>
<dbReference type="Proteomes" id="UP000663937">
    <property type="component" value="Chromosome"/>
</dbReference>